<comment type="caution">
    <text evidence="1">The sequence shown here is derived from an EMBL/GenBank/DDBJ whole genome shotgun (WGS) entry which is preliminary data.</text>
</comment>
<evidence type="ECO:0000313" key="2">
    <source>
        <dbReference type="Proteomes" id="UP001187415"/>
    </source>
</evidence>
<accession>A0AA88MAK7</accession>
<evidence type="ECO:0000313" key="1">
    <source>
        <dbReference type="EMBL" id="KAK2833429.1"/>
    </source>
</evidence>
<keyword evidence="2" id="KW-1185">Reference proteome</keyword>
<proteinExistence type="predicted"/>
<dbReference type="AlphaFoldDB" id="A0AA88MAK7"/>
<dbReference type="EMBL" id="JAUPFM010000013">
    <property type="protein sequence ID" value="KAK2833429.1"/>
    <property type="molecule type" value="Genomic_DNA"/>
</dbReference>
<sequence length="160" mass="17218">MNWPLCLSPQIQIIKANAVPLCAVAMGTGMAVASSLLFALAGNQSASGGGDGQGRVGGDWAFPEKNPSLRGADLYLRVYICQKKARLSAVSEAPPLMHGSALQLVCSGPRRAEHCSNSDSISTPLSLSLLHHFRKEDGRRLSWTGIKRKGKEKRKTFDRS</sequence>
<protein>
    <submittedName>
        <fullName evidence="1">Uncharacterized protein</fullName>
    </submittedName>
</protein>
<gene>
    <name evidence="1" type="ORF">Q5P01_017318</name>
</gene>
<reference evidence="1" key="1">
    <citation type="submission" date="2023-07" db="EMBL/GenBank/DDBJ databases">
        <title>Chromosome-level Genome Assembly of Striped Snakehead (Channa striata).</title>
        <authorList>
            <person name="Liu H."/>
        </authorList>
    </citation>
    <scope>NUCLEOTIDE SEQUENCE</scope>
    <source>
        <strain evidence="1">Gz</strain>
        <tissue evidence="1">Muscle</tissue>
    </source>
</reference>
<dbReference type="Proteomes" id="UP001187415">
    <property type="component" value="Unassembled WGS sequence"/>
</dbReference>
<organism evidence="1 2">
    <name type="scientific">Channa striata</name>
    <name type="common">Snakehead murrel</name>
    <name type="synonym">Ophicephalus striatus</name>
    <dbReference type="NCBI Taxonomy" id="64152"/>
    <lineage>
        <taxon>Eukaryota</taxon>
        <taxon>Metazoa</taxon>
        <taxon>Chordata</taxon>
        <taxon>Craniata</taxon>
        <taxon>Vertebrata</taxon>
        <taxon>Euteleostomi</taxon>
        <taxon>Actinopterygii</taxon>
        <taxon>Neopterygii</taxon>
        <taxon>Teleostei</taxon>
        <taxon>Neoteleostei</taxon>
        <taxon>Acanthomorphata</taxon>
        <taxon>Anabantaria</taxon>
        <taxon>Anabantiformes</taxon>
        <taxon>Channoidei</taxon>
        <taxon>Channidae</taxon>
        <taxon>Channa</taxon>
    </lineage>
</organism>
<name>A0AA88MAK7_CHASR</name>